<dbReference type="GO" id="GO:0004637">
    <property type="term" value="F:phosphoribosylamine-glycine ligase activity"/>
    <property type="evidence" value="ECO:0007669"/>
    <property type="project" value="UniProtKB-EC"/>
</dbReference>
<evidence type="ECO:0000256" key="2">
    <source>
        <dbReference type="ARBA" id="ARBA00013255"/>
    </source>
</evidence>
<evidence type="ECO:0000256" key="4">
    <source>
        <dbReference type="ARBA" id="ARBA00022741"/>
    </source>
</evidence>
<dbReference type="InterPro" id="IPR037123">
    <property type="entry name" value="PRibGlycinamide_synth_C_sf"/>
</dbReference>
<dbReference type="PROSITE" id="PS00184">
    <property type="entry name" value="GARS"/>
    <property type="match status" value="1"/>
</dbReference>
<dbReference type="SUPFAM" id="SSF56059">
    <property type="entry name" value="Glutathione synthetase ATP-binding domain-like"/>
    <property type="match status" value="1"/>
</dbReference>
<dbReference type="GO" id="GO:0005524">
    <property type="term" value="F:ATP binding"/>
    <property type="evidence" value="ECO:0007669"/>
    <property type="project" value="UniProtKB-KW"/>
</dbReference>
<dbReference type="InterPro" id="IPR020561">
    <property type="entry name" value="PRibGlycinamid_synth_ATP-grasp"/>
</dbReference>
<evidence type="ECO:0000256" key="3">
    <source>
        <dbReference type="ARBA" id="ARBA00022598"/>
    </source>
</evidence>
<sequence>PLVTPEMLAEYETNIVQPTLAGLKSDGIDFRGTLYVGLMLTQDGPKVLEFNVRFGDPETQVILPLIDEDLVPVLLASAKGEDLPRNLKFKDESAMVVVVASKGYPESYPKGEIITIPSTLPENTDLIHAGTKQNETGDIVSAGGRVLGAVGCGPTLSEAAERAYALCKSIDFTSKYLRHDIGYRELSRD</sequence>
<keyword evidence="3" id="KW-0436">Ligase</keyword>
<feature type="domain" description="ATP-grasp" evidence="10">
    <location>
        <begin position="28"/>
        <end position="79"/>
    </location>
</feature>
<name>A0A382L395_9ZZZZ</name>
<dbReference type="GO" id="GO:0006189">
    <property type="term" value="P:'de novo' IMP biosynthetic process"/>
    <property type="evidence" value="ECO:0007669"/>
    <property type="project" value="UniProtKB-UniPathway"/>
</dbReference>
<dbReference type="InterPro" id="IPR011054">
    <property type="entry name" value="Rudment_hybrid_motif"/>
</dbReference>
<accession>A0A382L395</accession>
<dbReference type="EC" id="6.3.4.13" evidence="2"/>
<dbReference type="GO" id="GO:0046872">
    <property type="term" value="F:metal ion binding"/>
    <property type="evidence" value="ECO:0007669"/>
    <property type="project" value="InterPro"/>
</dbReference>
<evidence type="ECO:0000256" key="9">
    <source>
        <dbReference type="ARBA" id="ARBA00042864"/>
    </source>
</evidence>
<feature type="non-terminal residue" evidence="11">
    <location>
        <position position="1"/>
    </location>
</feature>
<dbReference type="InterPro" id="IPR011761">
    <property type="entry name" value="ATP-grasp"/>
</dbReference>
<dbReference type="PROSITE" id="PS50975">
    <property type="entry name" value="ATP_GRASP"/>
    <property type="match status" value="1"/>
</dbReference>
<dbReference type="Gene3D" id="3.30.470.20">
    <property type="entry name" value="ATP-grasp fold, B domain"/>
    <property type="match status" value="1"/>
</dbReference>
<dbReference type="AlphaFoldDB" id="A0A382L395"/>
<dbReference type="PANTHER" id="PTHR43472">
    <property type="entry name" value="PHOSPHORIBOSYLAMINE--GLYCINE LIGASE"/>
    <property type="match status" value="1"/>
</dbReference>
<comment type="similarity">
    <text evidence="7">Belongs to the GARS family.</text>
</comment>
<dbReference type="InterPro" id="IPR000115">
    <property type="entry name" value="PRibGlycinamide_synth"/>
</dbReference>
<keyword evidence="4" id="KW-0547">Nucleotide-binding</keyword>
<proteinExistence type="inferred from homology"/>
<keyword evidence="6" id="KW-0067">ATP-binding</keyword>
<evidence type="ECO:0000313" key="11">
    <source>
        <dbReference type="EMBL" id="SVC31089.1"/>
    </source>
</evidence>
<evidence type="ECO:0000256" key="7">
    <source>
        <dbReference type="ARBA" id="ARBA00038345"/>
    </source>
</evidence>
<dbReference type="SMART" id="SM01209">
    <property type="entry name" value="GARS_A"/>
    <property type="match status" value="1"/>
</dbReference>
<dbReference type="SUPFAM" id="SSF51246">
    <property type="entry name" value="Rudiment single hybrid motif"/>
    <property type="match status" value="1"/>
</dbReference>
<keyword evidence="5" id="KW-0658">Purine biosynthesis</keyword>
<evidence type="ECO:0000256" key="1">
    <source>
        <dbReference type="ARBA" id="ARBA00005174"/>
    </source>
</evidence>
<evidence type="ECO:0000256" key="8">
    <source>
        <dbReference type="ARBA" id="ARBA00042242"/>
    </source>
</evidence>
<dbReference type="EMBL" id="UINC01084439">
    <property type="protein sequence ID" value="SVC31089.1"/>
    <property type="molecule type" value="Genomic_DNA"/>
</dbReference>
<dbReference type="Pfam" id="PF02843">
    <property type="entry name" value="GARS_C"/>
    <property type="match status" value="1"/>
</dbReference>
<reference evidence="11" key="1">
    <citation type="submission" date="2018-05" db="EMBL/GenBank/DDBJ databases">
        <authorList>
            <person name="Lanie J.A."/>
            <person name="Ng W.-L."/>
            <person name="Kazmierczak K.M."/>
            <person name="Andrzejewski T.M."/>
            <person name="Davidsen T.M."/>
            <person name="Wayne K.J."/>
            <person name="Tettelin H."/>
            <person name="Glass J.I."/>
            <person name="Rusch D."/>
            <person name="Podicherti R."/>
            <person name="Tsui H.-C.T."/>
            <person name="Winkler M.E."/>
        </authorList>
    </citation>
    <scope>NUCLEOTIDE SEQUENCE</scope>
</reference>
<dbReference type="PANTHER" id="PTHR43472:SF1">
    <property type="entry name" value="PHOSPHORIBOSYLAMINE--GLYCINE LIGASE, CHLOROPLASTIC"/>
    <property type="match status" value="1"/>
</dbReference>
<evidence type="ECO:0000259" key="10">
    <source>
        <dbReference type="PROSITE" id="PS50975"/>
    </source>
</evidence>
<protein>
    <recommendedName>
        <fullName evidence="2">phosphoribosylamine--glycine ligase</fullName>
        <ecNumber evidence="2">6.3.4.13</ecNumber>
    </recommendedName>
    <alternativeName>
        <fullName evidence="8">Glycinamide ribonucleotide synthetase</fullName>
    </alternativeName>
    <alternativeName>
        <fullName evidence="9">Phosphoribosylglycinamide synthetase</fullName>
    </alternativeName>
</protein>
<dbReference type="SMART" id="SM01210">
    <property type="entry name" value="GARS_C"/>
    <property type="match status" value="1"/>
</dbReference>
<comment type="pathway">
    <text evidence="1">Purine metabolism; IMP biosynthesis via de novo pathway; N(1)-(5-phospho-D-ribosyl)glycinamide from 5-phospho-alpha-D-ribose 1-diphosphate: step 2/2.</text>
</comment>
<dbReference type="Pfam" id="PF01071">
    <property type="entry name" value="GARS_A"/>
    <property type="match status" value="1"/>
</dbReference>
<gene>
    <name evidence="11" type="ORF">METZ01_LOCUS283943</name>
</gene>
<dbReference type="UniPathway" id="UPA00074">
    <property type="reaction ID" value="UER00125"/>
</dbReference>
<evidence type="ECO:0000256" key="5">
    <source>
        <dbReference type="ARBA" id="ARBA00022755"/>
    </source>
</evidence>
<organism evidence="11">
    <name type="scientific">marine metagenome</name>
    <dbReference type="NCBI Taxonomy" id="408172"/>
    <lineage>
        <taxon>unclassified sequences</taxon>
        <taxon>metagenomes</taxon>
        <taxon>ecological metagenomes</taxon>
    </lineage>
</organism>
<dbReference type="InterPro" id="IPR020560">
    <property type="entry name" value="PRibGlycinamide_synth_C-dom"/>
</dbReference>
<dbReference type="InterPro" id="IPR020559">
    <property type="entry name" value="PRibGlycinamide_synth_CS"/>
</dbReference>
<dbReference type="GO" id="GO:0009113">
    <property type="term" value="P:purine nucleobase biosynthetic process"/>
    <property type="evidence" value="ECO:0007669"/>
    <property type="project" value="InterPro"/>
</dbReference>
<dbReference type="Gene3D" id="3.90.600.10">
    <property type="entry name" value="Phosphoribosylglycinamide synthetase, C-terminal domain"/>
    <property type="match status" value="1"/>
</dbReference>
<evidence type="ECO:0000256" key="6">
    <source>
        <dbReference type="ARBA" id="ARBA00022840"/>
    </source>
</evidence>